<reference evidence="2 3" key="1">
    <citation type="submission" date="2019-12" db="EMBL/GenBank/DDBJ databases">
        <title>Genomic-based taxomic classification of the family Erythrobacteraceae.</title>
        <authorList>
            <person name="Xu L."/>
        </authorList>
    </citation>
    <scope>NUCLEOTIDE SEQUENCE [LARGE SCALE GENOMIC DNA]</scope>
    <source>
        <strain evidence="2 3">DSM 18604</strain>
    </source>
</reference>
<feature type="domain" description="Immunity MXAN-0049 protein" evidence="1">
    <location>
        <begin position="68"/>
        <end position="214"/>
    </location>
</feature>
<dbReference type="EMBL" id="WTYQ01000001">
    <property type="protein sequence ID" value="MXP24725.1"/>
    <property type="molecule type" value="Genomic_DNA"/>
</dbReference>
<accession>A0A845A7E0</accession>
<dbReference type="OrthoDB" id="7593319at2"/>
<sequence length="231" mass="25818">MKRTVDDLLALVPEGGSHIFKAKVPDVVENRFFAVASNRDYPGVFYWKNTLEFTKNPWMGARGKKRIGLDVLPTPEVSFSLKKGRLVDFYTTGTAACGISNRLRDLIEDLDPGSLEVLPIVVKAKDGDVEYNLVMPNRCLSAIDPDLCDIQIVDEDLGGGQWMRKVKYPNRNGAVIDPDLDPDIHSFADIDLGGYTWLWSRQLIDEAKLAGIKGLYTTVPESYPSIEIDRL</sequence>
<evidence type="ECO:0000313" key="3">
    <source>
        <dbReference type="Proteomes" id="UP000460561"/>
    </source>
</evidence>
<proteinExistence type="predicted"/>
<dbReference type="AlphaFoldDB" id="A0A845A7E0"/>
<organism evidence="2 3">
    <name type="scientific">Altericroceibacterium indicum</name>
    <dbReference type="NCBI Taxonomy" id="374177"/>
    <lineage>
        <taxon>Bacteria</taxon>
        <taxon>Pseudomonadati</taxon>
        <taxon>Pseudomonadota</taxon>
        <taxon>Alphaproteobacteria</taxon>
        <taxon>Sphingomonadales</taxon>
        <taxon>Erythrobacteraceae</taxon>
        <taxon>Altericroceibacterium</taxon>
    </lineage>
</organism>
<dbReference type="Proteomes" id="UP000460561">
    <property type="component" value="Unassembled WGS sequence"/>
</dbReference>
<dbReference type="RefSeq" id="WP_160737928.1">
    <property type="nucleotide sequence ID" value="NZ_WTYQ01000001.1"/>
</dbReference>
<comment type="caution">
    <text evidence="2">The sequence shown here is derived from an EMBL/GenBank/DDBJ whole genome shotgun (WGS) entry which is preliminary data.</text>
</comment>
<protein>
    <recommendedName>
        <fullName evidence="1">Immunity MXAN-0049 protein domain-containing protein</fullName>
    </recommendedName>
</protein>
<name>A0A845A7E0_9SPHN</name>
<evidence type="ECO:0000259" key="1">
    <source>
        <dbReference type="Pfam" id="PF07791"/>
    </source>
</evidence>
<evidence type="ECO:0000313" key="2">
    <source>
        <dbReference type="EMBL" id="MXP24725.1"/>
    </source>
</evidence>
<dbReference type="InterPro" id="IPR012433">
    <property type="entry name" value="Imm11"/>
</dbReference>
<keyword evidence="3" id="KW-1185">Reference proteome</keyword>
<gene>
    <name evidence="2" type="ORF">GRI39_01525</name>
</gene>
<dbReference type="Pfam" id="PF07791">
    <property type="entry name" value="Imm11"/>
    <property type="match status" value="1"/>
</dbReference>